<name>A0A1H5NBZ4_9MICC</name>
<feature type="region of interest" description="Disordered" evidence="1">
    <location>
        <begin position="168"/>
        <end position="199"/>
    </location>
</feature>
<accession>A0A1H5NBZ4</accession>
<evidence type="ECO:0000256" key="1">
    <source>
        <dbReference type="SAM" id="MobiDB-lite"/>
    </source>
</evidence>
<dbReference type="Proteomes" id="UP000182725">
    <property type="component" value="Unassembled WGS sequence"/>
</dbReference>
<dbReference type="AlphaFoldDB" id="A0A1H5NBZ4"/>
<evidence type="ECO:0000313" key="2">
    <source>
        <dbReference type="EMBL" id="SEE99034.1"/>
    </source>
</evidence>
<proteinExistence type="predicted"/>
<dbReference type="RefSeq" id="WP_074712740.1">
    <property type="nucleotide sequence ID" value="NZ_FNTV01000001.1"/>
</dbReference>
<evidence type="ECO:0000313" key="3">
    <source>
        <dbReference type="Proteomes" id="UP000182725"/>
    </source>
</evidence>
<reference evidence="2 3" key="1">
    <citation type="submission" date="2016-10" db="EMBL/GenBank/DDBJ databases">
        <authorList>
            <person name="de Groot N.N."/>
        </authorList>
    </citation>
    <scope>NUCLEOTIDE SEQUENCE [LARGE SCALE GENOMIC DNA]</scope>
    <source>
        <strain evidence="2 3">DSM 22274</strain>
    </source>
</reference>
<dbReference type="EMBL" id="FNTV01000001">
    <property type="protein sequence ID" value="SEE99034.1"/>
    <property type="molecule type" value="Genomic_DNA"/>
</dbReference>
<protein>
    <submittedName>
        <fullName evidence="2">Uncharacterized protein</fullName>
    </submittedName>
</protein>
<organism evidence="2 3">
    <name type="scientific">Arthrobacter alpinus</name>
    <dbReference type="NCBI Taxonomy" id="656366"/>
    <lineage>
        <taxon>Bacteria</taxon>
        <taxon>Bacillati</taxon>
        <taxon>Actinomycetota</taxon>
        <taxon>Actinomycetes</taxon>
        <taxon>Micrococcales</taxon>
        <taxon>Micrococcaceae</taxon>
        <taxon>Arthrobacter</taxon>
    </lineage>
</organism>
<sequence>MDAQEQRSALVPDPVAIVGLVEKLIEGIWPRSEAERKSLFQRLGFTSGASWDDPVPASPLAHYALSTKQPGQISSSWNSFNGRFMGVSLQLYTSMDTDNPSTRQGYEDFRQHFATIYGEGVNPWHDPIVQACVWNVNGRRIAIRFFNLQHSGMLLTVDDAGLATAAEAEARRRNAPTHWNDSEERTSPFNLPQLGVIRG</sequence>
<gene>
    <name evidence="2" type="ORF">SAMN04489740_3569</name>
</gene>